<proteinExistence type="predicted"/>
<dbReference type="Pfam" id="PF12697">
    <property type="entry name" value="Abhydrolase_6"/>
    <property type="match status" value="1"/>
</dbReference>
<feature type="region of interest" description="Disordered" evidence="1">
    <location>
        <begin position="1"/>
        <end position="23"/>
    </location>
</feature>
<sequence length="307" mass="33483">MNAVTALPQTPPRRRHFDLSTPHGNGQIAALEWGPEDGRHDLLFLHANGFNAMTYTRLLSPLGDQGLRVLAVDLRGHGLTTLPAEADATVSSWDGYRDDLHALLRALRQSEGEVPRVLAGHSMGGATCLLATLQWPADLGPQRPLVLFDPVVAPPLAPDANRDPSPLLAGALRRKNHFDSPDAALASYQGRGAFKTWPTEVIADYLADGLFLGDDQAWHLRCAPTWEAHNFSHPFRPVNAPIAQLPVPITVLRAAEGSTCHWQDWPAQADVRTVPGTTHFVPMERPELAREVLLAAVQGEREAVLAR</sequence>
<dbReference type="RefSeq" id="WP_087280648.1">
    <property type="nucleotide sequence ID" value="NZ_CP021455.1"/>
</dbReference>
<dbReference type="AlphaFoldDB" id="A0A1Y0ENH2"/>
<reference evidence="3 4" key="1">
    <citation type="submission" date="2017-05" db="EMBL/GenBank/DDBJ databases">
        <authorList>
            <person name="Song R."/>
            <person name="Chenine A.L."/>
            <person name="Ruprecht R.M."/>
        </authorList>
    </citation>
    <scope>NUCLEOTIDE SEQUENCE [LARGE SCALE GENOMIC DNA]</scope>
    <source>
        <strain evidence="3 4">DSM 26136</strain>
    </source>
</reference>
<dbReference type="EMBL" id="CP021455">
    <property type="protein sequence ID" value="ARU04990.1"/>
    <property type="molecule type" value="Genomic_DNA"/>
</dbReference>
<dbReference type="Gene3D" id="3.40.50.1820">
    <property type="entry name" value="alpha/beta hydrolase"/>
    <property type="match status" value="1"/>
</dbReference>
<evidence type="ECO:0000313" key="3">
    <source>
        <dbReference type="EMBL" id="ARU04990.1"/>
    </source>
</evidence>
<dbReference type="InterPro" id="IPR029058">
    <property type="entry name" value="AB_hydrolase_fold"/>
</dbReference>
<evidence type="ECO:0000259" key="2">
    <source>
        <dbReference type="Pfam" id="PF12697"/>
    </source>
</evidence>
<dbReference type="SUPFAM" id="SSF53474">
    <property type="entry name" value="alpha/beta-Hydrolases"/>
    <property type="match status" value="1"/>
</dbReference>
<keyword evidence="4" id="KW-1185">Reference proteome</keyword>
<dbReference type="InterPro" id="IPR050228">
    <property type="entry name" value="Carboxylesterase_BioH"/>
</dbReference>
<dbReference type="PANTHER" id="PTHR43194">
    <property type="entry name" value="HYDROLASE ALPHA/BETA FOLD FAMILY"/>
    <property type="match status" value="1"/>
</dbReference>
<dbReference type="KEGG" id="cser:CCO03_10110"/>
<feature type="domain" description="AB hydrolase-1" evidence="2">
    <location>
        <begin position="42"/>
        <end position="287"/>
    </location>
</feature>
<evidence type="ECO:0000313" key="4">
    <source>
        <dbReference type="Proteomes" id="UP000196138"/>
    </source>
</evidence>
<dbReference type="Proteomes" id="UP000196138">
    <property type="component" value="Chromosome"/>
</dbReference>
<accession>A0A1Y0ENH2</accession>
<name>A0A1Y0ENH2_9BURK</name>
<gene>
    <name evidence="3" type="ORF">CCO03_10110</name>
</gene>
<organism evidence="3 4">
    <name type="scientific">Comamonas serinivorans</name>
    <dbReference type="NCBI Taxonomy" id="1082851"/>
    <lineage>
        <taxon>Bacteria</taxon>
        <taxon>Pseudomonadati</taxon>
        <taxon>Pseudomonadota</taxon>
        <taxon>Betaproteobacteria</taxon>
        <taxon>Burkholderiales</taxon>
        <taxon>Comamonadaceae</taxon>
        <taxon>Comamonas</taxon>
    </lineage>
</organism>
<dbReference type="OrthoDB" id="8523637at2"/>
<dbReference type="InterPro" id="IPR000073">
    <property type="entry name" value="AB_hydrolase_1"/>
</dbReference>
<dbReference type="PANTHER" id="PTHR43194:SF2">
    <property type="entry name" value="PEROXISOMAL MEMBRANE PROTEIN LPX1"/>
    <property type="match status" value="1"/>
</dbReference>
<evidence type="ECO:0000256" key="1">
    <source>
        <dbReference type="SAM" id="MobiDB-lite"/>
    </source>
</evidence>
<protein>
    <recommendedName>
        <fullName evidence="2">AB hydrolase-1 domain-containing protein</fullName>
    </recommendedName>
</protein>